<feature type="transmembrane region" description="Helical" evidence="8">
    <location>
        <begin position="119"/>
        <end position="136"/>
    </location>
</feature>
<dbReference type="GO" id="GO:0005886">
    <property type="term" value="C:plasma membrane"/>
    <property type="evidence" value="ECO:0007669"/>
    <property type="project" value="UniProtKB-SubCell"/>
</dbReference>
<keyword evidence="7 8" id="KW-0472">Membrane</keyword>
<dbReference type="InterPro" id="IPR044878">
    <property type="entry name" value="UbiA_sf"/>
</dbReference>
<gene>
    <name evidence="8" type="primary">menA</name>
    <name evidence="10" type="ORF">ENS31_08560</name>
</gene>
<dbReference type="PANTHER" id="PTHR13929">
    <property type="entry name" value="1,4-DIHYDROXY-2-NAPHTHOATE OCTAPRENYLTRANSFERASE"/>
    <property type="match status" value="1"/>
</dbReference>
<organism evidence="10">
    <name type="scientific">Ignavibacterium album</name>
    <dbReference type="NCBI Taxonomy" id="591197"/>
    <lineage>
        <taxon>Bacteria</taxon>
        <taxon>Pseudomonadati</taxon>
        <taxon>Ignavibacteriota</taxon>
        <taxon>Ignavibacteria</taxon>
        <taxon>Ignavibacteriales</taxon>
        <taxon>Ignavibacteriaceae</taxon>
        <taxon>Ignavibacterium</taxon>
    </lineage>
</organism>
<dbReference type="Gene3D" id="1.10.357.140">
    <property type="entry name" value="UbiA prenyltransferase"/>
    <property type="match status" value="1"/>
</dbReference>
<accession>A0A7V3E774</accession>
<evidence type="ECO:0000256" key="5">
    <source>
        <dbReference type="ARBA" id="ARBA00022692"/>
    </source>
</evidence>
<dbReference type="Pfam" id="PF01040">
    <property type="entry name" value="UbiA"/>
    <property type="match status" value="1"/>
</dbReference>
<dbReference type="CDD" id="cd13962">
    <property type="entry name" value="PT_UbiA_UBIAD1"/>
    <property type="match status" value="1"/>
</dbReference>
<keyword evidence="3 8" id="KW-1003">Cell membrane</keyword>
<feature type="transmembrane region" description="Helical" evidence="8">
    <location>
        <begin position="172"/>
        <end position="191"/>
    </location>
</feature>
<comment type="caution">
    <text evidence="10">The sequence shown here is derived from an EMBL/GenBank/DDBJ whole genome shotgun (WGS) entry which is preliminary data.</text>
</comment>
<dbReference type="HAMAP" id="MF_01937">
    <property type="entry name" value="MenA_1"/>
    <property type="match status" value="1"/>
</dbReference>
<evidence type="ECO:0000256" key="3">
    <source>
        <dbReference type="ARBA" id="ARBA00022475"/>
    </source>
</evidence>
<proteinExistence type="inferred from homology"/>
<dbReference type="InterPro" id="IPR000537">
    <property type="entry name" value="UbiA_prenyltransferase"/>
</dbReference>
<keyword evidence="2 8" id="KW-0474">Menaquinone biosynthesis</keyword>
<dbReference type="UniPathway" id="UPA00079">
    <property type="reaction ID" value="UER00168"/>
</dbReference>
<comment type="function">
    <text evidence="8">Conversion of 1,4-dihydroxy-2-naphthoate (DHNA) to demethylmenaquinone (DMK).</text>
</comment>
<evidence type="ECO:0000256" key="4">
    <source>
        <dbReference type="ARBA" id="ARBA00022679"/>
    </source>
</evidence>
<feature type="transmembrane region" description="Helical" evidence="8">
    <location>
        <begin position="43"/>
        <end position="61"/>
    </location>
</feature>
<reference evidence="10" key="1">
    <citation type="journal article" date="2020" name="mSystems">
        <title>Genome- and Community-Level Interaction Insights into Carbon Utilization and Element Cycling Functions of Hydrothermarchaeota in Hydrothermal Sediment.</title>
        <authorList>
            <person name="Zhou Z."/>
            <person name="Liu Y."/>
            <person name="Xu W."/>
            <person name="Pan J."/>
            <person name="Luo Z.H."/>
            <person name="Li M."/>
        </authorList>
    </citation>
    <scope>NUCLEOTIDE SEQUENCE [LARGE SCALE GENOMIC DNA]</scope>
    <source>
        <strain evidence="10">SpSt-479</strain>
    </source>
</reference>
<evidence type="ECO:0000256" key="1">
    <source>
        <dbReference type="ARBA" id="ARBA00004141"/>
    </source>
</evidence>
<dbReference type="GO" id="GO:0009234">
    <property type="term" value="P:menaquinone biosynthetic process"/>
    <property type="evidence" value="ECO:0007669"/>
    <property type="project" value="UniProtKB-UniRule"/>
</dbReference>
<evidence type="ECO:0000313" key="10">
    <source>
        <dbReference type="EMBL" id="HFI91561.1"/>
    </source>
</evidence>
<dbReference type="InterPro" id="IPR004657">
    <property type="entry name" value="MenA"/>
</dbReference>
<feature type="transmembrane region" description="Helical" evidence="8">
    <location>
        <begin position="245"/>
        <end position="263"/>
    </location>
</feature>
<dbReference type="GO" id="GO:0042371">
    <property type="term" value="P:vitamin K biosynthetic process"/>
    <property type="evidence" value="ECO:0007669"/>
    <property type="project" value="TreeGrafter"/>
</dbReference>
<comment type="subcellular location">
    <subcellularLocation>
        <location evidence="8">Cell membrane</location>
        <topology evidence="8">Multi-pass membrane protein</topology>
    </subcellularLocation>
    <subcellularLocation>
        <location evidence="1">Membrane</location>
        <topology evidence="1">Multi-pass membrane protein</topology>
    </subcellularLocation>
</comment>
<evidence type="ECO:0000256" key="8">
    <source>
        <dbReference type="HAMAP-Rule" id="MF_01937"/>
    </source>
</evidence>
<protein>
    <recommendedName>
        <fullName evidence="8 9">1,4-dihydroxy-2-naphthoate octaprenyltransferase</fullName>
        <shortName evidence="8">DHNA-octaprenyltransferase</shortName>
        <ecNumber evidence="8 9">2.5.1.74</ecNumber>
    </recommendedName>
</protein>
<keyword evidence="6 8" id="KW-1133">Transmembrane helix</keyword>
<evidence type="ECO:0000256" key="9">
    <source>
        <dbReference type="NCBIfam" id="TIGR00751"/>
    </source>
</evidence>
<feature type="transmembrane region" description="Helical" evidence="8">
    <location>
        <begin position="148"/>
        <end position="166"/>
    </location>
</feature>
<dbReference type="PIRSF" id="PIRSF005355">
    <property type="entry name" value="UBIAD1"/>
    <property type="match status" value="1"/>
</dbReference>
<evidence type="ECO:0000256" key="6">
    <source>
        <dbReference type="ARBA" id="ARBA00022989"/>
    </source>
</evidence>
<dbReference type="InterPro" id="IPR026046">
    <property type="entry name" value="UBIAD1"/>
</dbReference>
<dbReference type="EC" id="2.5.1.74" evidence="8 9"/>
<feature type="transmembrane region" description="Helical" evidence="8">
    <location>
        <begin position="221"/>
        <end position="239"/>
    </location>
</feature>
<evidence type="ECO:0000256" key="7">
    <source>
        <dbReference type="ARBA" id="ARBA00023136"/>
    </source>
</evidence>
<keyword evidence="5 8" id="KW-0812">Transmembrane</keyword>
<dbReference type="PANTHER" id="PTHR13929:SF0">
    <property type="entry name" value="UBIA PRENYLTRANSFERASE DOMAIN-CONTAINING PROTEIN 1"/>
    <property type="match status" value="1"/>
</dbReference>
<comment type="pathway">
    <text evidence="8">Quinol/quinone metabolism; menaquinone biosynthesis; menaquinol from 1,4-dihydroxy-2-naphthoate: step 1/2.</text>
</comment>
<comment type="similarity">
    <text evidence="8">Belongs to the MenA family. Type 1 subfamily.</text>
</comment>
<sequence length="294" mass="33072">MKTENKINYWILASRPKTLPAAVVPVMVGSALAINQGKFYPLYSVIALICSLLIQVGTNFTNDLYDHLKGADTEKRKGPLRVLSAGLISVNEMRNAIILVFSLTFVLGLYLVYVTDWKILVIGIFSIIAGLAYTAGPYPLAYHGLGDLFVFLFFGILGTMGTYYLHHQDFTIISFLVSLPVGALITNILIVNNYRDIEEDKEAGKNTLAVILGRQFSRYEYIFFLLLSFFVPFILYFEFHFNATIFLPYLTLPFAIILVKMIYNYQGQQLNKTLEVSAKYSALYGLLFSAGLII</sequence>
<name>A0A7V3E774_9BACT</name>
<dbReference type="GO" id="GO:0046428">
    <property type="term" value="F:1,4-dihydroxy-2-naphthoate polyprenyltransferase activity"/>
    <property type="evidence" value="ECO:0007669"/>
    <property type="project" value="UniProtKB-UniRule"/>
</dbReference>
<feature type="transmembrane region" description="Helical" evidence="8">
    <location>
        <begin position="96"/>
        <end position="113"/>
    </location>
</feature>
<comment type="catalytic activity">
    <reaction evidence="8">
        <text>an all-trans-polyprenyl diphosphate + 1,4-dihydroxy-2-naphthoate + H(+) = a 2-demethylmenaquinol + CO2 + diphosphate</text>
        <dbReference type="Rhea" id="RHEA:26478"/>
        <dbReference type="Rhea" id="RHEA-COMP:9563"/>
        <dbReference type="Rhea" id="RHEA-COMP:9564"/>
        <dbReference type="ChEBI" id="CHEBI:11173"/>
        <dbReference type="ChEBI" id="CHEBI:15378"/>
        <dbReference type="ChEBI" id="CHEBI:16526"/>
        <dbReference type="ChEBI" id="CHEBI:33019"/>
        <dbReference type="ChEBI" id="CHEBI:55437"/>
        <dbReference type="ChEBI" id="CHEBI:58914"/>
        <dbReference type="EC" id="2.5.1.74"/>
    </reaction>
</comment>
<dbReference type="NCBIfam" id="NF004751">
    <property type="entry name" value="PRK06080.1-3"/>
    <property type="match status" value="1"/>
</dbReference>
<evidence type="ECO:0000256" key="2">
    <source>
        <dbReference type="ARBA" id="ARBA00022428"/>
    </source>
</evidence>
<dbReference type="AlphaFoldDB" id="A0A7V3E774"/>
<dbReference type="NCBIfam" id="TIGR00751">
    <property type="entry name" value="menA"/>
    <property type="match status" value="1"/>
</dbReference>
<keyword evidence="4 8" id="KW-0808">Transferase</keyword>
<dbReference type="EMBL" id="DSUJ01000008">
    <property type="protein sequence ID" value="HFI91561.1"/>
    <property type="molecule type" value="Genomic_DNA"/>
</dbReference>